<proteinExistence type="inferred from homology"/>
<evidence type="ECO:0000256" key="2">
    <source>
        <dbReference type="ARBA" id="ARBA00001947"/>
    </source>
</evidence>
<evidence type="ECO:0000256" key="6">
    <source>
        <dbReference type="ARBA" id="ARBA00022490"/>
    </source>
</evidence>
<evidence type="ECO:0000256" key="12">
    <source>
        <dbReference type="ARBA" id="ARBA00042615"/>
    </source>
</evidence>
<comment type="caution">
    <text evidence="14">The sequence shown here is derived from an EMBL/GenBank/DDBJ whole genome shotgun (WGS) entry which is preliminary data.</text>
</comment>
<evidence type="ECO:0000256" key="11">
    <source>
        <dbReference type="ARBA" id="ARBA00039257"/>
    </source>
</evidence>
<dbReference type="EMBL" id="LSTO01000001">
    <property type="protein sequence ID" value="OWW18927.1"/>
    <property type="molecule type" value="Genomic_DNA"/>
</dbReference>
<dbReference type="InterPro" id="IPR051206">
    <property type="entry name" value="NAMLAA_amidase_2"/>
</dbReference>
<evidence type="ECO:0000259" key="13">
    <source>
        <dbReference type="SMART" id="SM00644"/>
    </source>
</evidence>
<evidence type="ECO:0000256" key="9">
    <source>
        <dbReference type="ARBA" id="ARBA00022833"/>
    </source>
</evidence>
<dbReference type="Proteomes" id="UP000197535">
    <property type="component" value="Unassembled WGS sequence"/>
</dbReference>
<dbReference type="OrthoDB" id="9794842at2"/>
<dbReference type="RefSeq" id="WP_088705854.1">
    <property type="nucleotide sequence ID" value="NZ_LSTO01000001.1"/>
</dbReference>
<keyword evidence="9" id="KW-0862">Zinc</keyword>
<comment type="catalytic activity">
    <reaction evidence="1">
        <text>Hydrolyzes the link between N-acetylmuramoyl residues and L-amino acid residues in certain cell-wall glycopeptides.</text>
        <dbReference type="EC" id="3.5.1.28"/>
    </reaction>
</comment>
<dbReference type="GO" id="GO:0046872">
    <property type="term" value="F:metal ion binding"/>
    <property type="evidence" value="ECO:0007669"/>
    <property type="project" value="UniProtKB-KW"/>
</dbReference>
<organism evidence="14 15">
    <name type="scientific">Noviherbaspirillum denitrificans</name>
    <dbReference type="NCBI Taxonomy" id="1968433"/>
    <lineage>
        <taxon>Bacteria</taxon>
        <taxon>Pseudomonadati</taxon>
        <taxon>Pseudomonadota</taxon>
        <taxon>Betaproteobacteria</taxon>
        <taxon>Burkholderiales</taxon>
        <taxon>Oxalobacteraceae</taxon>
        <taxon>Noviherbaspirillum</taxon>
    </lineage>
</organism>
<dbReference type="GO" id="GO:0008745">
    <property type="term" value="F:N-acetylmuramoyl-L-alanine amidase activity"/>
    <property type="evidence" value="ECO:0007669"/>
    <property type="project" value="UniProtKB-EC"/>
</dbReference>
<dbReference type="Pfam" id="PF01510">
    <property type="entry name" value="Amidase_2"/>
    <property type="match status" value="1"/>
</dbReference>
<comment type="cofactor">
    <cofactor evidence="2">
        <name>Zn(2+)</name>
        <dbReference type="ChEBI" id="CHEBI:29105"/>
    </cofactor>
</comment>
<comment type="subcellular location">
    <subcellularLocation>
        <location evidence="3">Cytoplasm</location>
    </subcellularLocation>
</comment>
<evidence type="ECO:0000256" key="10">
    <source>
        <dbReference type="ARBA" id="ARBA00023316"/>
    </source>
</evidence>
<sequence length="200" mass="22421">MMRFQLGDDGWAADVTRSPSPNFDARADGTPVSLLVVHNISLPPGEFGGNYIEDMFLNRLDCDAHPYFDQLRSLRVSAHFLIRRDGEVIQFVSANDRAWHAGLSNFCGRERCNDFSIGIELEGTDFEAFDPRQYESLVSLTLSLSARYPLADIAGHEHIAPGRKTDPGPFFDWPLFRKSLIQQGQAAQIAQIPSFPFMSI</sequence>
<keyword evidence="15" id="KW-1185">Reference proteome</keyword>
<keyword evidence="6" id="KW-0963">Cytoplasm</keyword>
<gene>
    <name evidence="14" type="ORF">AYR66_04935</name>
</gene>
<dbReference type="PANTHER" id="PTHR30417:SF4">
    <property type="entry name" value="1,6-ANHYDRO-N-ACETYLMURAMYL-L-ALANINE AMIDASE AMPD"/>
    <property type="match status" value="1"/>
</dbReference>
<evidence type="ECO:0000256" key="8">
    <source>
        <dbReference type="ARBA" id="ARBA00022801"/>
    </source>
</evidence>
<evidence type="ECO:0000256" key="7">
    <source>
        <dbReference type="ARBA" id="ARBA00022723"/>
    </source>
</evidence>
<reference evidence="14 15" key="1">
    <citation type="submission" date="2016-02" db="EMBL/GenBank/DDBJ databases">
        <authorList>
            <person name="Wen L."/>
            <person name="He K."/>
            <person name="Yang H."/>
        </authorList>
    </citation>
    <scope>NUCLEOTIDE SEQUENCE [LARGE SCALE GENOMIC DNA]</scope>
    <source>
        <strain evidence="14 15">TSA40</strain>
    </source>
</reference>
<evidence type="ECO:0000256" key="4">
    <source>
        <dbReference type="ARBA" id="ARBA00007553"/>
    </source>
</evidence>
<name>A0A254T9S6_9BURK</name>
<comment type="similarity">
    <text evidence="4">Belongs to the N-acetylmuramoyl-L-alanine amidase 2 family.</text>
</comment>
<dbReference type="GO" id="GO:0009254">
    <property type="term" value="P:peptidoglycan turnover"/>
    <property type="evidence" value="ECO:0007669"/>
    <property type="project" value="TreeGrafter"/>
</dbReference>
<dbReference type="PANTHER" id="PTHR30417">
    <property type="entry name" value="N-ACETYLMURAMOYL-L-ALANINE AMIDASE AMID"/>
    <property type="match status" value="1"/>
</dbReference>
<dbReference type="SUPFAM" id="SSF55846">
    <property type="entry name" value="N-acetylmuramoyl-L-alanine amidase-like"/>
    <property type="match status" value="1"/>
</dbReference>
<evidence type="ECO:0000256" key="5">
    <source>
        <dbReference type="ARBA" id="ARBA00011901"/>
    </source>
</evidence>
<dbReference type="InterPro" id="IPR002502">
    <property type="entry name" value="Amidase_domain"/>
</dbReference>
<evidence type="ECO:0000256" key="1">
    <source>
        <dbReference type="ARBA" id="ARBA00001561"/>
    </source>
</evidence>
<accession>A0A254T9S6</accession>
<keyword evidence="7" id="KW-0479">Metal-binding</keyword>
<feature type="domain" description="N-acetylmuramoyl-L-alanine amidase" evidence="13">
    <location>
        <begin position="20"/>
        <end position="168"/>
    </location>
</feature>
<evidence type="ECO:0000313" key="14">
    <source>
        <dbReference type="EMBL" id="OWW18927.1"/>
    </source>
</evidence>
<dbReference type="SMART" id="SM00644">
    <property type="entry name" value="Ami_2"/>
    <property type="match status" value="1"/>
</dbReference>
<evidence type="ECO:0000256" key="3">
    <source>
        <dbReference type="ARBA" id="ARBA00004496"/>
    </source>
</evidence>
<protein>
    <recommendedName>
        <fullName evidence="11">1,6-anhydro-N-acetylmuramyl-L-alanine amidase AmpD</fullName>
        <ecNumber evidence="5">3.5.1.28</ecNumber>
    </recommendedName>
    <alternativeName>
        <fullName evidence="12">N-acetylmuramoyl-L-alanine amidase</fullName>
    </alternativeName>
</protein>
<dbReference type="NCBIfam" id="NF008758">
    <property type="entry name" value="PRK11789.1"/>
    <property type="match status" value="1"/>
</dbReference>
<dbReference type="InterPro" id="IPR036505">
    <property type="entry name" value="Amidase/PGRP_sf"/>
</dbReference>
<evidence type="ECO:0000313" key="15">
    <source>
        <dbReference type="Proteomes" id="UP000197535"/>
    </source>
</evidence>
<dbReference type="EC" id="3.5.1.28" evidence="5"/>
<dbReference type="GO" id="GO:0005737">
    <property type="term" value="C:cytoplasm"/>
    <property type="evidence" value="ECO:0007669"/>
    <property type="project" value="UniProtKB-SubCell"/>
</dbReference>
<keyword evidence="10" id="KW-0961">Cell wall biogenesis/degradation</keyword>
<dbReference type="Gene3D" id="3.40.80.10">
    <property type="entry name" value="Peptidoglycan recognition protein-like"/>
    <property type="match status" value="1"/>
</dbReference>
<dbReference type="CDD" id="cd06583">
    <property type="entry name" value="PGRP"/>
    <property type="match status" value="1"/>
</dbReference>
<dbReference type="AlphaFoldDB" id="A0A254T9S6"/>
<dbReference type="GO" id="GO:0009253">
    <property type="term" value="P:peptidoglycan catabolic process"/>
    <property type="evidence" value="ECO:0007669"/>
    <property type="project" value="InterPro"/>
</dbReference>
<dbReference type="GO" id="GO:0071555">
    <property type="term" value="P:cell wall organization"/>
    <property type="evidence" value="ECO:0007669"/>
    <property type="project" value="UniProtKB-KW"/>
</dbReference>
<keyword evidence="8" id="KW-0378">Hydrolase</keyword>